<keyword evidence="14" id="KW-0328">Glycosyltransferase</keyword>
<name>A0A2A6BJ53_PRIPA</name>
<dbReference type="GO" id="GO:0004653">
    <property type="term" value="F:polypeptide N-acetylgalactosaminyltransferase activity"/>
    <property type="evidence" value="ECO:0000318"/>
    <property type="project" value="GO_Central"/>
</dbReference>
<dbReference type="InterPro" id="IPR045885">
    <property type="entry name" value="GalNAc-T"/>
</dbReference>
<accession>A0A2A6BJ53</accession>
<keyword evidence="9 14" id="KW-0333">Golgi apparatus</keyword>
<keyword evidence="11 14" id="KW-1015">Disulfide bond</keyword>
<keyword evidence="12" id="KW-0325">Glycoprotein</keyword>
<feature type="region of interest" description="Disordered" evidence="15">
    <location>
        <begin position="102"/>
        <end position="131"/>
    </location>
</feature>
<keyword evidence="6 14" id="KW-0430">Lectin</keyword>
<evidence type="ECO:0000256" key="4">
    <source>
        <dbReference type="ARBA" id="ARBA00005680"/>
    </source>
</evidence>
<evidence type="ECO:0000256" key="12">
    <source>
        <dbReference type="ARBA" id="ARBA00023180"/>
    </source>
</evidence>
<gene>
    <name evidence="16" type="primary">WBGene00099870</name>
</gene>
<dbReference type="InterPro" id="IPR029044">
    <property type="entry name" value="Nucleotide-diphossugar_trans"/>
</dbReference>
<dbReference type="AlphaFoldDB" id="A0A2A6BJ53"/>
<keyword evidence="7" id="KW-0735">Signal-anchor</keyword>
<comment type="cofactor">
    <cofactor evidence="1 14">
        <name>Mn(2+)</name>
        <dbReference type="ChEBI" id="CHEBI:29035"/>
    </cofactor>
</comment>
<evidence type="ECO:0000256" key="11">
    <source>
        <dbReference type="ARBA" id="ARBA00023157"/>
    </source>
</evidence>
<reference evidence="17" key="1">
    <citation type="journal article" date="2008" name="Nat. Genet.">
        <title>The Pristionchus pacificus genome provides a unique perspective on nematode lifestyle and parasitism.</title>
        <authorList>
            <person name="Dieterich C."/>
            <person name="Clifton S.W."/>
            <person name="Schuster L.N."/>
            <person name="Chinwalla A."/>
            <person name="Delehaunty K."/>
            <person name="Dinkelacker I."/>
            <person name="Fulton L."/>
            <person name="Fulton R."/>
            <person name="Godfrey J."/>
            <person name="Minx P."/>
            <person name="Mitreva M."/>
            <person name="Roeseler W."/>
            <person name="Tian H."/>
            <person name="Witte H."/>
            <person name="Yang S.P."/>
            <person name="Wilson R.K."/>
            <person name="Sommer R.J."/>
        </authorList>
    </citation>
    <scope>NUCLEOTIDE SEQUENCE [LARGE SCALE GENOMIC DNA]</scope>
    <source>
        <strain evidence="17">PS312</strain>
    </source>
</reference>
<dbReference type="EnsemblMetazoa" id="PPA10316.1">
    <property type="protein sequence ID" value="PPA10316.1"/>
    <property type="gene ID" value="WBGene00099870"/>
</dbReference>
<dbReference type="EC" id="2.4.1.-" evidence="14"/>
<dbReference type="CDD" id="cd23462">
    <property type="entry name" value="beta-trefoil_Ricin_Pgant9-like"/>
    <property type="match status" value="1"/>
</dbReference>
<dbReference type="GO" id="GO:0005794">
    <property type="term" value="C:Golgi apparatus"/>
    <property type="evidence" value="ECO:0000318"/>
    <property type="project" value="GO_Central"/>
</dbReference>
<dbReference type="GO" id="GO:0030246">
    <property type="term" value="F:carbohydrate binding"/>
    <property type="evidence" value="ECO:0007669"/>
    <property type="project" value="UniProtKB-KW"/>
</dbReference>
<evidence type="ECO:0000313" key="16">
    <source>
        <dbReference type="EnsemblMetazoa" id="PPA10316.1"/>
    </source>
</evidence>
<dbReference type="SUPFAM" id="SSF53448">
    <property type="entry name" value="Nucleotide-diphospho-sugar transferases"/>
    <property type="match status" value="1"/>
</dbReference>
<evidence type="ECO:0000256" key="3">
    <source>
        <dbReference type="ARBA" id="ARBA00004922"/>
    </source>
</evidence>
<feature type="transmembrane region" description="Helical" evidence="14">
    <location>
        <begin position="42"/>
        <end position="62"/>
    </location>
</feature>
<keyword evidence="8 14" id="KW-1133">Transmembrane helix</keyword>
<dbReference type="SUPFAM" id="SSF50370">
    <property type="entry name" value="Ricin B-like lectins"/>
    <property type="match status" value="2"/>
</dbReference>
<dbReference type="InterPro" id="IPR035992">
    <property type="entry name" value="Ricin_B-like_lectins"/>
</dbReference>
<evidence type="ECO:0000256" key="1">
    <source>
        <dbReference type="ARBA" id="ARBA00001936"/>
    </source>
</evidence>
<evidence type="ECO:0000256" key="10">
    <source>
        <dbReference type="ARBA" id="ARBA00023136"/>
    </source>
</evidence>
<reference evidence="16" key="2">
    <citation type="submission" date="2022-06" db="UniProtKB">
        <authorList>
            <consortium name="EnsemblMetazoa"/>
        </authorList>
    </citation>
    <scope>IDENTIFICATION</scope>
    <source>
        <strain evidence="16">PS312</strain>
    </source>
</reference>
<dbReference type="InterPro" id="IPR000772">
    <property type="entry name" value="Ricin_B_lectin"/>
</dbReference>
<evidence type="ECO:0000256" key="6">
    <source>
        <dbReference type="ARBA" id="ARBA00022734"/>
    </source>
</evidence>
<dbReference type="PANTHER" id="PTHR11675">
    <property type="entry name" value="N-ACETYLGALACTOSAMINYLTRANSFERASE"/>
    <property type="match status" value="1"/>
</dbReference>
<dbReference type="Gene3D" id="2.80.10.50">
    <property type="match status" value="3"/>
</dbReference>
<dbReference type="Proteomes" id="UP000005239">
    <property type="component" value="Unassembled WGS sequence"/>
</dbReference>
<dbReference type="GO" id="GO:0006493">
    <property type="term" value="P:protein O-linked glycosylation"/>
    <property type="evidence" value="ECO:0000318"/>
    <property type="project" value="GO_Central"/>
</dbReference>
<evidence type="ECO:0000313" key="17">
    <source>
        <dbReference type="Proteomes" id="UP000005239"/>
    </source>
</evidence>
<proteinExistence type="inferred from homology"/>
<dbReference type="SMART" id="SM00458">
    <property type="entry name" value="RICIN"/>
    <property type="match status" value="1"/>
</dbReference>
<dbReference type="PROSITE" id="PS50231">
    <property type="entry name" value="RICIN_B_LECTIN"/>
    <property type="match status" value="2"/>
</dbReference>
<evidence type="ECO:0000256" key="7">
    <source>
        <dbReference type="ARBA" id="ARBA00022968"/>
    </source>
</evidence>
<keyword evidence="10 14" id="KW-0472">Membrane</keyword>
<protein>
    <recommendedName>
        <fullName evidence="14">Polypeptide N-acetylgalactosaminyltransferase</fullName>
        <ecNumber evidence="14">2.4.1.-</ecNumber>
    </recommendedName>
    <alternativeName>
        <fullName evidence="14">Protein-UDP acetylgalactosaminyltransferase</fullName>
    </alternativeName>
</protein>
<evidence type="ECO:0000256" key="5">
    <source>
        <dbReference type="ARBA" id="ARBA00022692"/>
    </source>
</evidence>
<comment type="pathway">
    <text evidence="3 14">Protein modification; protein glycosylation.</text>
</comment>
<keyword evidence="14" id="KW-0808">Transferase</keyword>
<comment type="similarity">
    <text evidence="4 14">Belongs to the glycosyltransferase 2 family. GalNAc-T subfamily.</text>
</comment>
<dbReference type="Gene3D" id="3.90.550.10">
    <property type="entry name" value="Spore Coat Polysaccharide Biosynthesis Protein SpsA, Chain A"/>
    <property type="match status" value="1"/>
</dbReference>
<dbReference type="OrthoDB" id="6119243at2759"/>
<keyword evidence="17" id="KW-1185">Reference proteome</keyword>
<evidence type="ECO:0000256" key="14">
    <source>
        <dbReference type="RuleBase" id="RU361242"/>
    </source>
</evidence>
<dbReference type="Pfam" id="PF00535">
    <property type="entry name" value="Glycos_transf_2"/>
    <property type="match status" value="1"/>
</dbReference>
<evidence type="ECO:0000256" key="8">
    <source>
        <dbReference type="ARBA" id="ARBA00022989"/>
    </source>
</evidence>
<accession>A0A8R1YCN2</accession>
<dbReference type="Pfam" id="PF00652">
    <property type="entry name" value="Ricin_B_lectin"/>
    <property type="match status" value="2"/>
</dbReference>
<dbReference type="GO" id="GO:0000139">
    <property type="term" value="C:Golgi membrane"/>
    <property type="evidence" value="ECO:0007669"/>
    <property type="project" value="UniProtKB-SubCell"/>
</dbReference>
<evidence type="ECO:0000256" key="13">
    <source>
        <dbReference type="ARBA" id="ARBA00023211"/>
    </source>
</evidence>
<comment type="subcellular location">
    <subcellularLocation>
        <location evidence="2 14">Golgi apparatus membrane</location>
        <topology evidence="2 14">Single-pass type II membrane protein</topology>
    </subcellularLocation>
</comment>
<organism evidence="16 17">
    <name type="scientific">Pristionchus pacificus</name>
    <name type="common">Parasitic nematode worm</name>
    <dbReference type="NCBI Taxonomy" id="54126"/>
    <lineage>
        <taxon>Eukaryota</taxon>
        <taxon>Metazoa</taxon>
        <taxon>Ecdysozoa</taxon>
        <taxon>Nematoda</taxon>
        <taxon>Chromadorea</taxon>
        <taxon>Rhabditida</taxon>
        <taxon>Rhabditina</taxon>
        <taxon>Diplogasteromorpha</taxon>
        <taxon>Diplogasteroidea</taxon>
        <taxon>Neodiplogasteridae</taxon>
        <taxon>Pristionchus</taxon>
    </lineage>
</organism>
<evidence type="ECO:0000256" key="2">
    <source>
        <dbReference type="ARBA" id="ARBA00004323"/>
    </source>
</evidence>
<keyword evidence="5 14" id="KW-0812">Transmembrane</keyword>
<dbReference type="PANTHER" id="PTHR11675:SF131">
    <property type="entry name" value="POLYPEPTIDE N-ACETYLGALACTOSAMINYLTRANSFERASE 9-RELATED"/>
    <property type="match status" value="1"/>
</dbReference>
<evidence type="ECO:0000256" key="15">
    <source>
        <dbReference type="SAM" id="MobiDB-lite"/>
    </source>
</evidence>
<dbReference type="CDD" id="cd02510">
    <property type="entry name" value="pp-GalNAc-T"/>
    <property type="match status" value="1"/>
</dbReference>
<keyword evidence="13 14" id="KW-0464">Manganese</keyword>
<dbReference type="InterPro" id="IPR001173">
    <property type="entry name" value="Glyco_trans_2-like"/>
</dbReference>
<evidence type="ECO:0000256" key="9">
    <source>
        <dbReference type="ARBA" id="ARBA00023034"/>
    </source>
</evidence>
<sequence>RRDLRDWSQVGLHPRESAAAVAIERIEERPIHGMLPARRRSLVMKLVLLVPAVWLIALFFFASNGDDTHIPPVPPEEKFKVGEGDEGVAIEKKEIKVVQGFGEPLKPKEDTVEEEENGKDGHGGDNQKPPVLVKPVFTFDADSPIYKKGDPNQDGEAGKAVKVDKDKLSAEEKKKYDQGFTNNAFNQYASDLISIHRSLPANVDEECKTEKYLSDLPDTSVIVCFHNEAWSVLLRTVHSVIERTPDALLKEVILVDDFSDMEHTKRVFIVIDYSAEPLDEYMSQYPKVRILRMEKREGLIRARLRGAAIAKGKVLTYLDSHCECMEGWIEPLLDRIKRDPTTVVCPVIDVIDDNTFEYHYSKAYFTNVGGFDWSLQFNWHAIPERDRKNRKRAIDPVRSPTMAGGLFSIDRAYFEKLGTYDPGFDIWGGENLELSFKRSPYKWRTGVNVLKKNSVRLAEVWLDEYKEYYYERINNQIGDFGDISLRKALRDKLQCKSFKWYLDNIFPELFVPGESIAKGEVRNLGEGGKCLDAQIQRRQKNKALSLYPCHGQGGNQIRNEASGNCVDAAVGEDADNKPVSPYPCHDQGGNQVRNEGGGSKQCLDWASHGSNRLGLYWCHNQGGNQNTVLVYCKKGAIGSWFQRERRVTYWMLSKDGEIRRDESCVDYAGQDVMIFGCHSMKGNQEWKYDHQTGRMLHAVTNKCLEMSKDGSRLLMHACDSSNKYQQWRFKEYNEAKAKQYGAL</sequence>